<name>A0A0B2QST5_GLYSO</name>
<reference evidence="1" key="1">
    <citation type="submission" date="2014-07" db="EMBL/GenBank/DDBJ databases">
        <title>Identification of a novel salt tolerance gene in wild soybean by whole-genome sequencing.</title>
        <authorList>
            <person name="Lam H.-M."/>
            <person name="Qi X."/>
            <person name="Li M.-W."/>
            <person name="Liu X."/>
            <person name="Xie M."/>
            <person name="Ni M."/>
            <person name="Xu X."/>
        </authorList>
    </citation>
    <scope>NUCLEOTIDE SEQUENCE [LARGE SCALE GENOMIC DNA]</scope>
    <source>
        <tissue evidence="1">Root</tissue>
    </source>
</reference>
<proteinExistence type="predicted"/>
<dbReference type="PANTHER" id="PTHR31659">
    <property type="entry name" value="PROTEIN: UPF0503-LIKE PROTEIN, PUTATIVE (DUF740)-RELATED"/>
    <property type="match status" value="1"/>
</dbReference>
<dbReference type="GO" id="GO:0005886">
    <property type="term" value="C:plasma membrane"/>
    <property type="evidence" value="ECO:0007669"/>
    <property type="project" value="TreeGrafter"/>
</dbReference>
<dbReference type="EMBL" id="QZWG01000007">
    <property type="protein sequence ID" value="RZC02934.1"/>
    <property type="molecule type" value="Genomic_DNA"/>
</dbReference>
<gene>
    <name evidence="2" type="ORF">D0Y65_017856</name>
    <name evidence="1" type="ORF">glysoja_031302</name>
</gene>
<keyword evidence="3" id="KW-1185">Reference proteome</keyword>
<dbReference type="EMBL" id="KN656954">
    <property type="protein sequence ID" value="KHN22717.1"/>
    <property type="molecule type" value="Genomic_DNA"/>
</dbReference>
<accession>A0A0B2QST5</accession>
<evidence type="ECO:0000313" key="1">
    <source>
        <dbReference type="EMBL" id="KHN22717.1"/>
    </source>
</evidence>
<dbReference type="Proteomes" id="UP000289340">
    <property type="component" value="Chromosome 7"/>
</dbReference>
<dbReference type="AlphaFoldDB" id="A0A0B2QST5"/>
<dbReference type="InterPro" id="IPR008004">
    <property type="entry name" value="OCTOPUS-like"/>
</dbReference>
<dbReference type="Pfam" id="PF05340">
    <property type="entry name" value="DUF740"/>
    <property type="match status" value="2"/>
</dbReference>
<reference evidence="2 3" key="2">
    <citation type="submission" date="2018-09" db="EMBL/GenBank/DDBJ databases">
        <title>A high-quality reference genome of wild soybean provides a powerful tool to mine soybean genomes.</title>
        <authorList>
            <person name="Xie M."/>
            <person name="Chung C.Y.L."/>
            <person name="Li M.-W."/>
            <person name="Wong F.-L."/>
            <person name="Chan T.-F."/>
            <person name="Lam H.-M."/>
        </authorList>
    </citation>
    <scope>NUCLEOTIDE SEQUENCE [LARGE SCALE GENOMIC DNA]</scope>
    <source>
        <strain evidence="3">cv. W05</strain>
        <tissue evidence="2">Hypocotyl of etiolated seedlings</tissue>
    </source>
</reference>
<sequence length="212" mass="24009">MLLLSPALFHPHRPANSCGCHPEEHFIGFCPSCLYERLTILKHDGSSSIDTRPITSLTSPEANCQPFTTTLDGNHLPKSSSITFNPKLCSTKSFPALKNEGLSCALEPRRKSCDVIPYSPLFSISNPDDKHEIPIKEPKVETCNLTSSSIIELEADVEAEKTLKARDDLLDIDSQGKKSSSRDLKECIWFDTTNFRKKFRKWRQKQKMKKRE</sequence>
<evidence type="ECO:0000313" key="3">
    <source>
        <dbReference type="Proteomes" id="UP000289340"/>
    </source>
</evidence>
<evidence type="ECO:0000313" key="2">
    <source>
        <dbReference type="EMBL" id="RZC02934.1"/>
    </source>
</evidence>
<protein>
    <submittedName>
        <fullName evidence="1">UPF0503 protein, chloroplastic</fullName>
    </submittedName>
</protein>
<organism evidence="1">
    <name type="scientific">Glycine soja</name>
    <name type="common">Wild soybean</name>
    <dbReference type="NCBI Taxonomy" id="3848"/>
    <lineage>
        <taxon>Eukaryota</taxon>
        <taxon>Viridiplantae</taxon>
        <taxon>Streptophyta</taxon>
        <taxon>Embryophyta</taxon>
        <taxon>Tracheophyta</taxon>
        <taxon>Spermatophyta</taxon>
        <taxon>Magnoliopsida</taxon>
        <taxon>eudicotyledons</taxon>
        <taxon>Gunneridae</taxon>
        <taxon>Pentapetalae</taxon>
        <taxon>rosids</taxon>
        <taxon>fabids</taxon>
        <taxon>Fabales</taxon>
        <taxon>Fabaceae</taxon>
        <taxon>Papilionoideae</taxon>
        <taxon>50 kb inversion clade</taxon>
        <taxon>NPAAA clade</taxon>
        <taxon>indigoferoid/millettioid clade</taxon>
        <taxon>Phaseoleae</taxon>
        <taxon>Glycine</taxon>
        <taxon>Glycine subgen. Soja</taxon>
    </lineage>
</organism>
<dbReference type="Proteomes" id="UP000053555">
    <property type="component" value="Unassembled WGS sequence"/>
</dbReference>
<dbReference type="PANTHER" id="PTHR31659:SF9">
    <property type="entry name" value="PROTEIN: UPF0503-LIKE PROTEIN, PUTATIVE (DUF740)-RELATED"/>
    <property type="match status" value="1"/>
</dbReference>